<organism evidence="1">
    <name type="scientific">viral metagenome</name>
    <dbReference type="NCBI Taxonomy" id="1070528"/>
    <lineage>
        <taxon>unclassified sequences</taxon>
        <taxon>metagenomes</taxon>
        <taxon>organismal metagenomes</taxon>
    </lineage>
</organism>
<dbReference type="AlphaFoldDB" id="A0A6M3K537"/>
<sequence length="163" mass="16769">MPGQYLRTNYRATGKELDIDTLGRAIGLASAAAGAGTIRPGGGLLFFSASGSFANDAVGLAAGASNVFANSTYGTLSLFYGSGNFGSGHLFYPIYIRTLSYSTVANTDWVTNNSAPDFLPVNFATSDSVWMISAMKVSATGSATVASQVAARLLVLGFVVSTP</sequence>
<name>A0A6M3K537_9ZZZZ</name>
<evidence type="ECO:0000313" key="1">
    <source>
        <dbReference type="EMBL" id="QJA77269.1"/>
    </source>
</evidence>
<accession>A0A6M3K537</accession>
<proteinExistence type="predicted"/>
<gene>
    <name evidence="1" type="ORF">MM415A01337_0011</name>
</gene>
<dbReference type="EMBL" id="MT142273">
    <property type="protein sequence ID" value="QJA77269.1"/>
    <property type="molecule type" value="Genomic_DNA"/>
</dbReference>
<reference evidence="1" key="1">
    <citation type="submission" date="2020-03" db="EMBL/GenBank/DDBJ databases">
        <title>The deep terrestrial virosphere.</title>
        <authorList>
            <person name="Holmfeldt K."/>
            <person name="Nilsson E."/>
            <person name="Simone D."/>
            <person name="Lopez-Fernandez M."/>
            <person name="Wu X."/>
            <person name="de Brujin I."/>
            <person name="Lundin D."/>
            <person name="Andersson A."/>
            <person name="Bertilsson S."/>
            <person name="Dopson M."/>
        </authorList>
    </citation>
    <scope>NUCLEOTIDE SEQUENCE</scope>
    <source>
        <strain evidence="1">MM415A01337</strain>
    </source>
</reference>
<protein>
    <submittedName>
        <fullName evidence="1">Uncharacterized protein</fullName>
    </submittedName>
</protein>